<accession>A0A2W5Z8N6</accession>
<reference evidence="8 9" key="1">
    <citation type="journal article" date="2017" name="Nature">
        <title>Atmospheric trace gases support primary production in Antarctic desert surface soil.</title>
        <authorList>
            <person name="Ji M."/>
            <person name="Greening C."/>
            <person name="Vanwonterghem I."/>
            <person name="Carere C.R."/>
            <person name="Bay S.K."/>
            <person name="Steen J.A."/>
            <person name="Montgomery K."/>
            <person name="Lines T."/>
            <person name="Beardall J."/>
            <person name="van Dorst J."/>
            <person name="Snape I."/>
            <person name="Stott M.B."/>
            <person name="Hugenholtz P."/>
            <person name="Ferrari B.C."/>
        </authorList>
    </citation>
    <scope>NUCLEOTIDE SEQUENCE [LARGE SCALE GENOMIC DNA]</scope>
    <source>
        <strain evidence="8">RRmetagenome_bin12</strain>
    </source>
</reference>
<protein>
    <submittedName>
        <fullName evidence="8">IS21 family transposase</fullName>
    </submittedName>
</protein>
<evidence type="ECO:0000256" key="2">
    <source>
        <dbReference type="ARBA" id="ARBA00022578"/>
    </source>
</evidence>
<dbReference type="InterPro" id="IPR001584">
    <property type="entry name" value="Integrase_cat-core"/>
</dbReference>
<dbReference type="Proteomes" id="UP000606991">
    <property type="component" value="Unassembled WGS sequence"/>
</dbReference>
<dbReference type="GO" id="GO:0006310">
    <property type="term" value="P:DNA recombination"/>
    <property type="evidence" value="ECO:0007669"/>
    <property type="project" value="UniProtKB-KW"/>
</dbReference>
<dbReference type="GO" id="GO:0003677">
    <property type="term" value="F:DNA binding"/>
    <property type="evidence" value="ECO:0007669"/>
    <property type="project" value="UniProtKB-KW"/>
</dbReference>
<dbReference type="PROSITE" id="PS50531">
    <property type="entry name" value="HTH_IS21"/>
    <property type="match status" value="1"/>
</dbReference>
<dbReference type="Gene3D" id="1.10.10.60">
    <property type="entry name" value="Homeodomain-like"/>
    <property type="match status" value="1"/>
</dbReference>
<dbReference type="InterPro" id="IPR036397">
    <property type="entry name" value="RNaseH_sf"/>
</dbReference>
<evidence type="ECO:0000256" key="1">
    <source>
        <dbReference type="ARBA" id="ARBA00009277"/>
    </source>
</evidence>
<evidence type="ECO:0000259" key="6">
    <source>
        <dbReference type="PROSITE" id="PS50994"/>
    </source>
</evidence>
<feature type="domain" description="Integrase catalytic" evidence="6">
    <location>
        <begin position="120"/>
        <end position="297"/>
    </location>
</feature>
<evidence type="ECO:0000313" key="7">
    <source>
        <dbReference type="EMBL" id="MBJ7594068.1"/>
    </source>
</evidence>
<dbReference type="Gene3D" id="3.30.420.10">
    <property type="entry name" value="Ribonuclease H-like superfamily/Ribonuclease H"/>
    <property type="match status" value="1"/>
</dbReference>
<dbReference type="Pfam" id="PF22483">
    <property type="entry name" value="Mu-transpos_C_2"/>
    <property type="match status" value="1"/>
</dbReference>
<gene>
    <name evidence="7" type="primary">istA</name>
    <name evidence="8" type="ORF">DLM65_05370</name>
    <name evidence="7" type="ORF">JF886_04270</name>
</gene>
<reference evidence="8" key="2">
    <citation type="submission" date="2018-05" db="EMBL/GenBank/DDBJ databases">
        <authorList>
            <person name="Ferrari B."/>
        </authorList>
    </citation>
    <scope>NUCLEOTIDE SEQUENCE</scope>
    <source>
        <strain evidence="8">RRmetagenome_bin12</strain>
    </source>
</reference>
<organism evidence="8 9">
    <name type="scientific">Candidatus Aeolococcus gillhamiae</name>
    <dbReference type="NCBI Taxonomy" id="3127015"/>
    <lineage>
        <taxon>Bacteria</taxon>
        <taxon>Bacillati</taxon>
        <taxon>Candidatus Dormiibacterota</taxon>
        <taxon>Candidatus Dormibacteria</taxon>
        <taxon>Candidatus Aeolococcales</taxon>
        <taxon>Candidatus Aeolococcaceae</taxon>
        <taxon>Candidatus Aeolococcus</taxon>
    </lineage>
</organism>
<keyword evidence="3" id="KW-0238">DNA-binding</keyword>
<dbReference type="EMBL" id="QHBU01000098">
    <property type="protein sequence ID" value="PZR81712.1"/>
    <property type="molecule type" value="Genomic_DNA"/>
</dbReference>
<dbReference type="EMBL" id="JAEKNS010000050">
    <property type="protein sequence ID" value="MBJ7594068.1"/>
    <property type="molecule type" value="Genomic_DNA"/>
</dbReference>
<evidence type="ECO:0000259" key="5">
    <source>
        <dbReference type="PROSITE" id="PS50531"/>
    </source>
</evidence>
<evidence type="ECO:0000313" key="9">
    <source>
        <dbReference type="Proteomes" id="UP000248724"/>
    </source>
</evidence>
<feature type="domain" description="HTH IS21-type" evidence="5">
    <location>
        <begin position="5"/>
        <end position="66"/>
    </location>
</feature>
<name>A0A2W5Z8N6_9BACT</name>
<dbReference type="InterPro" id="IPR012337">
    <property type="entry name" value="RNaseH-like_sf"/>
</dbReference>
<dbReference type="AlphaFoldDB" id="A0A2W5Z8N6"/>
<evidence type="ECO:0000256" key="3">
    <source>
        <dbReference type="ARBA" id="ARBA00023125"/>
    </source>
</evidence>
<dbReference type="PROSITE" id="PS50994">
    <property type="entry name" value="INTEGRASE"/>
    <property type="match status" value="1"/>
</dbReference>
<dbReference type="NCBIfam" id="NF033546">
    <property type="entry name" value="transpos_IS21"/>
    <property type="match status" value="1"/>
</dbReference>
<keyword evidence="2" id="KW-0815">Transposition</keyword>
<dbReference type="GO" id="GO:0032196">
    <property type="term" value="P:transposition"/>
    <property type="evidence" value="ECO:0007669"/>
    <property type="project" value="UniProtKB-KW"/>
</dbReference>
<dbReference type="SUPFAM" id="SSF53098">
    <property type="entry name" value="Ribonuclease H-like"/>
    <property type="match status" value="1"/>
</dbReference>
<evidence type="ECO:0000313" key="10">
    <source>
        <dbReference type="Proteomes" id="UP000606991"/>
    </source>
</evidence>
<comment type="caution">
    <text evidence="8">The sequence shown here is derived from an EMBL/GenBank/DDBJ whole genome shotgun (WGS) entry which is preliminary data.</text>
</comment>
<keyword evidence="4" id="KW-0233">DNA recombination</keyword>
<dbReference type="GO" id="GO:0015074">
    <property type="term" value="P:DNA integration"/>
    <property type="evidence" value="ECO:0007669"/>
    <property type="project" value="InterPro"/>
</dbReference>
<dbReference type="Proteomes" id="UP000248724">
    <property type="component" value="Unassembled WGS sequence"/>
</dbReference>
<comment type="similarity">
    <text evidence="1">Belongs to the transposase IS21/IS408/IS1162 family.</text>
</comment>
<dbReference type="PANTHER" id="PTHR35004">
    <property type="entry name" value="TRANSPOSASE RV3428C-RELATED"/>
    <property type="match status" value="1"/>
</dbReference>
<accession>A0A934K1U9</accession>
<dbReference type="InterPro" id="IPR017894">
    <property type="entry name" value="HTH_IS21_transposase_type"/>
</dbReference>
<dbReference type="RefSeq" id="WP_337309959.1">
    <property type="nucleotide sequence ID" value="NZ_JAEKNS010000050.1"/>
</dbReference>
<dbReference type="PANTHER" id="PTHR35004:SF7">
    <property type="entry name" value="INTEGRASE PROTEIN"/>
    <property type="match status" value="1"/>
</dbReference>
<dbReference type="InterPro" id="IPR054353">
    <property type="entry name" value="IstA-like_C"/>
</dbReference>
<evidence type="ECO:0000256" key="4">
    <source>
        <dbReference type="ARBA" id="ARBA00023172"/>
    </source>
</evidence>
<evidence type="ECO:0000313" key="8">
    <source>
        <dbReference type="EMBL" id="PZR81712.1"/>
    </source>
</evidence>
<sequence length="427" mass="47739">MLSPEEDVEAHALRSRGWSISAIARHLNRSRVTVRAYLRDDKQPGVRRRHQPDPFDRFEEYVAQRLRDDPHVWATALYDEARGLGYERSYQRFTHALRTRGLRPHCEPCAGVRGRPTIEIAHPPGEEIQWDFLELPGPDGPLHLLVGTLSHSGRFRAVFCETEDQGHVIAGIDAVLRRLGGTTRRWRFDRMAAVVSTATGRLLPGFAAAAKYYGVGVDVCPPRRGNRKGVVESRNHFIAQRWWRTANIRDAEQAQPFLDRFCIRIGDALPRAGTLVRTLAEAELLQLLPVAPFPATLTVTRRVSAAALVAYMGNQYSVPPGLVSRSVEVRRRVGSELLEIRCADRLVVSHRRAPDGAGVVVRTAEHRAELEAAVLRSFTTDRPCRRKENRPPSTAALAAAAQLHGHEEGWAVSVDLQRYVEAVAATQ</sequence>
<proteinExistence type="inferred from homology"/>
<reference evidence="7 10" key="3">
    <citation type="submission" date="2020-10" db="EMBL/GenBank/DDBJ databases">
        <title>Ca. Dormibacterota MAGs.</title>
        <authorList>
            <person name="Montgomery K."/>
        </authorList>
    </citation>
    <scope>NUCLEOTIDE SEQUENCE [LARGE SCALE GENOMIC DNA]</scope>
    <source>
        <strain evidence="7">SC8812_S17_18</strain>
    </source>
</reference>